<evidence type="ECO:0000256" key="4">
    <source>
        <dbReference type="ARBA" id="ARBA00023027"/>
    </source>
</evidence>
<dbReference type="SUPFAM" id="SSF56796">
    <property type="entry name" value="Dehydroquinate synthase-like"/>
    <property type="match status" value="1"/>
</dbReference>
<evidence type="ECO:0000313" key="8">
    <source>
        <dbReference type="Proteomes" id="UP000445000"/>
    </source>
</evidence>
<protein>
    <submittedName>
        <fullName evidence="7">Alcohol dehydrogenase</fullName>
    </submittedName>
</protein>
<dbReference type="InterPro" id="IPR018211">
    <property type="entry name" value="ADH_Fe_CS"/>
</dbReference>
<accession>A0A829Y9W3</accession>
<dbReference type="PANTHER" id="PTHR11496">
    <property type="entry name" value="ALCOHOL DEHYDROGENASE"/>
    <property type="match status" value="1"/>
</dbReference>
<dbReference type="Gene3D" id="1.20.1090.10">
    <property type="entry name" value="Dehydroquinate synthase-like - alpha domain"/>
    <property type="match status" value="1"/>
</dbReference>
<dbReference type="GO" id="GO:0046872">
    <property type="term" value="F:metal ion binding"/>
    <property type="evidence" value="ECO:0007669"/>
    <property type="project" value="InterPro"/>
</dbReference>
<keyword evidence="4" id="KW-0520">NAD</keyword>
<dbReference type="PROSITE" id="PS00913">
    <property type="entry name" value="ADH_IRON_1"/>
    <property type="match status" value="1"/>
</dbReference>
<sequence length="409" mass="43037">MSLFGAMRLPRSVLFGSGQRQALPAVSRQFGRRVLICTDPRLGGDREIEVLSSELERLGSTTLVYDRTLPDLPTESIMDCLRTAATFTPEVIIGIGGGSCMDMAKAVSVLLTHGGEPASYYGEYKVPGPVIPLIAVPTTSGTGSEVTPVSVVADTAKGTKIGIASPYLIPQVAVCDPELTLSCPPALTACSGGDALTHAIESFTALARPVSADLTLQHVFVGKNALSDHFALLAISSIWKSLYPAYINGKDLQARENLMMGALAAGCAFGTAGTAAAHAIQYPVGNVTHTAHGDGVASLLPYVMEFNRPVCVDSFAQIARMLGLGDVRSTDDDLSRILIDEVARLLASVGIPRTLKDLGLAADKQQWTAESAIAIQRLVKNNPRPLDLPAMQAITAAAYSGDRAALRHA</sequence>
<feature type="domain" description="Alcohol dehydrogenase iron-type/glycerol dehydrogenase GldA" evidence="5">
    <location>
        <begin position="10"/>
        <end position="177"/>
    </location>
</feature>
<comment type="similarity">
    <text evidence="2">Belongs to the iron-containing alcohol dehydrogenase family.</text>
</comment>
<evidence type="ECO:0000256" key="1">
    <source>
        <dbReference type="ARBA" id="ARBA00001962"/>
    </source>
</evidence>
<dbReference type="PANTHER" id="PTHR11496:SF102">
    <property type="entry name" value="ALCOHOL DEHYDROGENASE 4"/>
    <property type="match status" value="1"/>
</dbReference>
<proteinExistence type="inferred from homology"/>
<dbReference type="Pfam" id="PF00465">
    <property type="entry name" value="Fe-ADH"/>
    <property type="match status" value="1"/>
</dbReference>
<dbReference type="RefSeq" id="WP_161811834.1">
    <property type="nucleotide sequence ID" value="NZ_BLJN01000002.1"/>
</dbReference>
<evidence type="ECO:0000256" key="2">
    <source>
        <dbReference type="ARBA" id="ARBA00007358"/>
    </source>
</evidence>
<dbReference type="FunFam" id="3.40.50.1970:FF:000003">
    <property type="entry name" value="Alcohol dehydrogenase, iron-containing"/>
    <property type="match status" value="1"/>
</dbReference>
<dbReference type="CDD" id="cd08191">
    <property type="entry name" value="Fe-ADH-like"/>
    <property type="match status" value="1"/>
</dbReference>
<dbReference type="InterPro" id="IPR056798">
    <property type="entry name" value="ADH_Fe_C"/>
</dbReference>
<dbReference type="Gene3D" id="3.40.50.1970">
    <property type="match status" value="1"/>
</dbReference>
<dbReference type="Pfam" id="PF25137">
    <property type="entry name" value="ADH_Fe_C"/>
    <property type="match status" value="1"/>
</dbReference>
<evidence type="ECO:0000259" key="5">
    <source>
        <dbReference type="Pfam" id="PF00465"/>
    </source>
</evidence>
<organism evidence="7 8">
    <name type="scientific">Steroidobacter agaridevorans</name>
    <dbReference type="NCBI Taxonomy" id="2695856"/>
    <lineage>
        <taxon>Bacteria</taxon>
        <taxon>Pseudomonadati</taxon>
        <taxon>Pseudomonadota</taxon>
        <taxon>Gammaproteobacteria</taxon>
        <taxon>Steroidobacterales</taxon>
        <taxon>Steroidobacteraceae</taxon>
        <taxon>Steroidobacter</taxon>
    </lineage>
</organism>
<evidence type="ECO:0000259" key="6">
    <source>
        <dbReference type="Pfam" id="PF25137"/>
    </source>
</evidence>
<dbReference type="GO" id="GO:0004022">
    <property type="term" value="F:alcohol dehydrogenase (NAD+) activity"/>
    <property type="evidence" value="ECO:0007669"/>
    <property type="project" value="TreeGrafter"/>
</dbReference>
<evidence type="ECO:0000313" key="7">
    <source>
        <dbReference type="EMBL" id="GFE80107.1"/>
    </source>
</evidence>
<dbReference type="AlphaFoldDB" id="A0A829Y9W3"/>
<comment type="cofactor">
    <cofactor evidence="1">
        <name>Fe cation</name>
        <dbReference type="ChEBI" id="CHEBI:24875"/>
    </cofactor>
</comment>
<name>A0A829Y9W3_9GAMM</name>
<evidence type="ECO:0000256" key="3">
    <source>
        <dbReference type="ARBA" id="ARBA00023002"/>
    </source>
</evidence>
<dbReference type="EMBL" id="BLJN01000002">
    <property type="protein sequence ID" value="GFE80107.1"/>
    <property type="molecule type" value="Genomic_DNA"/>
</dbReference>
<dbReference type="InterPro" id="IPR039697">
    <property type="entry name" value="Alcohol_dehydrogenase_Fe"/>
</dbReference>
<keyword evidence="8" id="KW-1185">Reference proteome</keyword>
<keyword evidence="3" id="KW-0560">Oxidoreductase</keyword>
<comment type="caution">
    <text evidence="7">The sequence shown here is derived from an EMBL/GenBank/DDBJ whole genome shotgun (WGS) entry which is preliminary data.</text>
</comment>
<dbReference type="Proteomes" id="UP000445000">
    <property type="component" value="Unassembled WGS sequence"/>
</dbReference>
<feature type="domain" description="Fe-containing alcohol dehydrogenase-like C-terminal" evidence="6">
    <location>
        <begin position="188"/>
        <end position="399"/>
    </location>
</feature>
<dbReference type="InterPro" id="IPR001670">
    <property type="entry name" value="ADH_Fe/GldA"/>
</dbReference>
<reference evidence="8" key="1">
    <citation type="submission" date="2020-01" db="EMBL/GenBank/DDBJ databases">
        <title>'Steroidobacter agaridevorans' sp. nov., agar-degrading bacteria isolated from rhizosphere soils.</title>
        <authorList>
            <person name="Ikenaga M."/>
            <person name="Kataoka M."/>
            <person name="Murouchi A."/>
            <person name="Katsuragi S."/>
            <person name="Sakai M."/>
        </authorList>
    </citation>
    <scope>NUCLEOTIDE SEQUENCE [LARGE SCALE GENOMIC DNA]</scope>
    <source>
        <strain evidence="8">YU21-B</strain>
    </source>
</reference>
<gene>
    <name evidence="7" type="ORF">GCM10011487_21070</name>
</gene>